<protein>
    <submittedName>
        <fullName evidence="1">Uncharacterized protein</fullName>
    </submittedName>
</protein>
<evidence type="ECO:0000313" key="2">
    <source>
        <dbReference type="Proteomes" id="UP000680206"/>
    </source>
</evidence>
<sequence>MPFILVTHEHQSGDLSRSRRHWQDREEAAQSLCDWVEEVADGFLPGDRFTWVLLLRAASIAAATGYVIFEGICTITVIEAVRPEQSIEELEDRVRRRLAEIKSCGHSAKPTS</sequence>
<reference evidence="1 2" key="1">
    <citation type="submission" date="2021-03" db="EMBL/GenBank/DDBJ databases">
        <title>Actinomadura violae sp. nov., isolated from lichen in Thailand.</title>
        <authorList>
            <person name="Kanchanasin P."/>
            <person name="Saeng-In P."/>
            <person name="Phongsopitanun W."/>
            <person name="Yuki M."/>
            <person name="Kudo T."/>
            <person name="Ohkuma M."/>
            <person name="Tanasupawat S."/>
        </authorList>
    </citation>
    <scope>NUCLEOTIDE SEQUENCE [LARGE SCALE GENOMIC DNA]</scope>
    <source>
        <strain evidence="1 2">LCR2-06</strain>
    </source>
</reference>
<accession>A0ABS3RSV2</accession>
<keyword evidence="2" id="KW-1185">Reference proteome</keyword>
<comment type="caution">
    <text evidence="1">The sequence shown here is derived from an EMBL/GenBank/DDBJ whole genome shotgun (WGS) entry which is preliminary data.</text>
</comment>
<gene>
    <name evidence="1" type="ORF">J4709_19865</name>
</gene>
<evidence type="ECO:0000313" key="1">
    <source>
        <dbReference type="EMBL" id="MBO2459841.1"/>
    </source>
</evidence>
<dbReference type="Proteomes" id="UP000680206">
    <property type="component" value="Unassembled WGS sequence"/>
</dbReference>
<dbReference type="RefSeq" id="WP_208242864.1">
    <property type="nucleotide sequence ID" value="NZ_JAGEPF010000012.1"/>
</dbReference>
<dbReference type="EMBL" id="JAGEPF010000012">
    <property type="protein sequence ID" value="MBO2459841.1"/>
    <property type="molecule type" value="Genomic_DNA"/>
</dbReference>
<name>A0ABS3RSV2_9ACTN</name>
<organism evidence="1 2">
    <name type="scientific">Actinomadura violacea</name>
    <dbReference type="NCBI Taxonomy" id="2819934"/>
    <lineage>
        <taxon>Bacteria</taxon>
        <taxon>Bacillati</taxon>
        <taxon>Actinomycetota</taxon>
        <taxon>Actinomycetes</taxon>
        <taxon>Streptosporangiales</taxon>
        <taxon>Thermomonosporaceae</taxon>
        <taxon>Actinomadura</taxon>
    </lineage>
</organism>
<proteinExistence type="predicted"/>